<evidence type="ECO:0000313" key="1">
    <source>
        <dbReference type="EMBL" id="KOB67763.1"/>
    </source>
</evidence>
<organism evidence="1 2">
    <name type="scientific">Operophtera brumata</name>
    <name type="common">Winter moth</name>
    <name type="synonym">Phalaena brumata</name>
    <dbReference type="NCBI Taxonomy" id="104452"/>
    <lineage>
        <taxon>Eukaryota</taxon>
        <taxon>Metazoa</taxon>
        <taxon>Ecdysozoa</taxon>
        <taxon>Arthropoda</taxon>
        <taxon>Hexapoda</taxon>
        <taxon>Insecta</taxon>
        <taxon>Pterygota</taxon>
        <taxon>Neoptera</taxon>
        <taxon>Endopterygota</taxon>
        <taxon>Lepidoptera</taxon>
        <taxon>Glossata</taxon>
        <taxon>Ditrysia</taxon>
        <taxon>Geometroidea</taxon>
        <taxon>Geometridae</taxon>
        <taxon>Larentiinae</taxon>
        <taxon>Operophtera</taxon>
    </lineage>
</organism>
<name>A0A0L7KWY2_OPEBR</name>
<sequence>MSLGWMHASRLAPSCASSKALQLLADTRTYHSHQYKDVSTSTHLLLETRDKTHPAGVSRLDARGSPGSVVRVQQGAAAVQGQHLTYAYRYGTFEKLVELGNWSRRIEACAWGATAGRERALLALLAGPAQPLHAPPALHTAPTDNRDLNVILSYEPPEFQDPQLKTRTFDQDLADLRAAEAKRPQFLELQTCVEAFSDAMRQCAQRYGAAERVAACVPFPSRIIAFVTSQVPYRELYTTTLLMVGSYCVGEHTMAHQLCDSATVLVSSAKALVPTVNGIWDMRERLEDLANYLEALVPTVNGIWDMRERLEDLANYLEKKVSKSPDEMKSMEMLTKLNSTVQHNIASLEAVFENLPQYTSEVVENEFSKLDISEKFVNPVEGKLNQGRLDMIADVKNVLRNKAKYLKSLIQ</sequence>
<accession>A0A0L7KWY2</accession>
<reference evidence="1 2" key="1">
    <citation type="journal article" date="2015" name="Genome Biol. Evol.">
        <title>The genome of winter moth (Operophtera brumata) provides a genomic perspective on sexual dimorphism and phenology.</title>
        <authorList>
            <person name="Derks M.F."/>
            <person name="Smit S."/>
            <person name="Salis L."/>
            <person name="Schijlen E."/>
            <person name="Bossers A."/>
            <person name="Mateman C."/>
            <person name="Pijl A.S."/>
            <person name="de Ridder D."/>
            <person name="Groenen M.A."/>
            <person name="Visser M.E."/>
            <person name="Megens H.J."/>
        </authorList>
    </citation>
    <scope>NUCLEOTIDE SEQUENCE [LARGE SCALE GENOMIC DNA]</scope>
    <source>
        <strain evidence="1">WM2013NL</strain>
        <tissue evidence="1">Head and thorax</tissue>
    </source>
</reference>
<protein>
    <submittedName>
        <fullName evidence="1">Phagocyte signaling-impaired protein</fullName>
    </submittedName>
</protein>
<proteinExistence type="predicted"/>
<evidence type="ECO:0000313" key="2">
    <source>
        <dbReference type="Proteomes" id="UP000037510"/>
    </source>
</evidence>
<dbReference type="Proteomes" id="UP000037510">
    <property type="component" value="Unassembled WGS sequence"/>
</dbReference>
<dbReference type="AlphaFoldDB" id="A0A0L7KWY2"/>
<gene>
    <name evidence="1" type="ORF">OBRU01_19311</name>
</gene>
<keyword evidence="2" id="KW-1185">Reference proteome</keyword>
<comment type="caution">
    <text evidence="1">The sequence shown here is derived from an EMBL/GenBank/DDBJ whole genome shotgun (WGS) entry which is preliminary data.</text>
</comment>
<dbReference type="EMBL" id="JTDY01004786">
    <property type="protein sequence ID" value="KOB67763.1"/>
    <property type="molecule type" value="Genomic_DNA"/>
</dbReference>